<feature type="domain" description="Multidrug resistance protein MdtA-like C-terminal permuted SH3" evidence="5">
    <location>
        <begin position="372"/>
        <end position="405"/>
    </location>
</feature>
<dbReference type="GO" id="GO:0030313">
    <property type="term" value="C:cell envelope"/>
    <property type="evidence" value="ECO:0007669"/>
    <property type="project" value="UniProtKB-SubCell"/>
</dbReference>
<evidence type="ECO:0000313" key="6">
    <source>
        <dbReference type="EMBL" id="QGY48118.1"/>
    </source>
</evidence>
<keyword evidence="7" id="KW-1185">Reference proteome</keyword>
<keyword evidence="2 3" id="KW-0175">Coiled coil</keyword>
<name>A0A6I6K3S3_9BACT</name>
<dbReference type="Gene3D" id="2.40.50.100">
    <property type="match status" value="1"/>
</dbReference>
<reference evidence="6 7" key="1">
    <citation type="submission" date="2019-11" db="EMBL/GenBank/DDBJ databases">
        <authorList>
            <person name="Zheng R.K."/>
            <person name="Sun C.M."/>
        </authorList>
    </citation>
    <scope>NUCLEOTIDE SEQUENCE [LARGE SCALE GENOMIC DNA]</scope>
    <source>
        <strain evidence="6 7">WC007</strain>
    </source>
</reference>
<dbReference type="SUPFAM" id="SSF111369">
    <property type="entry name" value="HlyD-like secretion proteins"/>
    <property type="match status" value="1"/>
</dbReference>
<dbReference type="PANTHER" id="PTHR32347:SF23">
    <property type="entry name" value="BLL5650 PROTEIN"/>
    <property type="match status" value="1"/>
</dbReference>
<evidence type="ECO:0000256" key="2">
    <source>
        <dbReference type="ARBA" id="ARBA00023054"/>
    </source>
</evidence>
<evidence type="ECO:0000259" key="5">
    <source>
        <dbReference type="Pfam" id="PF25967"/>
    </source>
</evidence>
<dbReference type="Gene3D" id="1.10.287.470">
    <property type="entry name" value="Helix hairpin bin"/>
    <property type="match status" value="1"/>
</dbReference>
<dbReference type="EMBL" id="CP046401">
    <property type="protein sequence ID" value="QGY48118.1"/>
    <property type="molecule type" value="Genomic_DNA"/>
</dbReference>
<dbReference type="InterPro" id="IPR058627">
    <property type="entry name" value="MdtA-like_C"/>
</dbReference>
<dbReference type="Proteomes" id="UP000428260">
    <property type="component" value="Chromosome"/>
</dbReference>
<dbReference type="Gene3D" id="2.40.30.170">
    <property type="match status" value="1"/>
</dbReference>
<organism evidence="6 7">
    <name type="scientific">Maribellus comscasis</name>
    <dbReference type="NCBI Taxonomy" id="2681766"/>
    <lineage>
        <taxon>Bacteria</taxon>
        <taxon>Pseudomonadati</taxon>
        <taxon>Bacteroidota</taxon>
        <taxon>Bacteroidia</taxon>
        <taxon>Marinilabiliales</taxon>
        <taxon>Prolixibacteraceae</taxon>
        <taxon>Maribellus</taxon>
    </lineage>
</organism>
<evidence type="ECO:0000256" key="4">
    <source>
        <dbReference type="SAM" id="Phobius"/>
    </source>
</evidence>
<sequence>MDRKIEKKKGIRPKHIIYAVAAILFVFLLVKIIKDSNVTSLKVDVDKITIEEVQQGNFDDYIRTNGTVEPISTIYLDAEEGGQVTNRLIEEGSDLKKGDTILILENRQLYQEIMNSESNLAQKQNMLRQTRINFEIAQIESEKSLLNSEFEIIKKKRNYEQQKALFEDELVSKEEYLEAKENYELAVKLQKINERKAKNDSLIRASEMVQLEQDLDKMQQTLSLVYERLDNLNVKSPVDGQLGMLEAEIGQSIGRGTRIGQINVLTDYKIEALIDEHYIDRVRGGLNATFERQNSLFNLRVKKVYPEVRNSQFQIDLVFTDERPDNIRTGQTYYINLQLGQPEQSLLVSLGGFFNSTGGQWIYVVDPSGDFATKRNIRIGRKNPKYYEVLEGLEPGERVITSGYDLFGDNDKLILR</sequence>
<dbReference type="AlphaFoldDB" id="A0A6I6K3S3"/>
<dbReference type="Pfam" id="PF25967">
    <property type="entry name" value="RND-MFP_C"/>
    <property type="match status" value="1"/>
</dbReference>
<feature type="coiled-coil region" evidence="3">
    <location>
        <begin position="208"/>
        <end position="235"/>
    </location>
</feature>
<evidence type="ECO:0000256" key="1">
    <source>
        <dbReference type="ARBA" id="ARBA00004196"/>
    </source>
</evidence>
<keyword evidence="4" id="KW-0472">Membrane</keyword>
<dbReference type="PANTHER" id="PTHR32347">
    <property type="entry name" value="EFFLUX SYSTEM COMPONENT YKNX-RELATED"/>
    <property type="match status" value="1"/>
</dbReference>
<dbReference type="InterPro" id="IPR050465">
    <property type="entry name" value="UPF0194_transport"/>
</dbReference>
<dbReference type="Gene3D" id="2.40.420.20">
    <property type="match status" value="1"/>
</dbReference>
<keyword evidence="4" id="KW-0812">Transmembrane</keyword>
<dbReference type="KEGG" id="mcos:GM418_13725"/>
<gene>
    <name evidence="6" type="ORF">GM418_13725</name>
</gene>
<proteinExistence type="predicted"/>
<protein>
    <submittedName>
        <fullName evidence="6">HlyD family efflux transporter periplasmic adaptor subunit</fullName>
    </submittedName>
</protein>
<evidence type="ECO:0000313" key="7">
    <source>
        <dbReference type="Proteomes" id="UP000428260"/>
    </source>
</evidence>
<feature type="transmembrane region" description="Helical" evidence="4">
    <location>
        <begin position="16"/>
        <end position="33"/>
    </location>
</feature>
<accession>A0A6I6K3S3</accession>
<evidence type="ECO:0000256" key="3">
    <source>
        <dbReference type="SAM" id="Coils"/>
    </source>
</evidence>
<keyword evidence="4" id="KW-1133">Transmembrane helix</keyword>
<comment type="subcellular location">
    <subcellularLocation>
        <location evidence="1">Cell envelope</location>
    </subcellularLocation>
</comment>